<dbReference type="InterPro" id="IPR027417">
    <property type="entry name" value="P-loop_NTPase"/>
</dbReference>
<dbReference type="EMBL" id="VENP01000090">
    <property type="protein sequence ID" value="TNU72874.1"/>
    <property type="molecule type" value="Genomic_DNA"/>
</dbReference>
<dbReference type="Gene3D" id="2.30.30.940">
    <property type="match status" value="1"/>
</dbReference>
<dbReference type="InterPro" id="IPR013264">
    <property type="entry name" value="DNAG_N"/>
</dbReference>
<dbReference type="GO" id="GO:0006269">
    <property type="term" value="P:DNA replication, synthesis of primer"/>
    <property type="evidence" value="ECO:0007669"/>
    <property type="project" value="TreeGrafter"/>
</dbReference>
<sequence>MMTVHVLHAGDGYSYLTKQVASGDVKREPGQSLSEYYMQHGNPPGAWVGAGLAALNVGGVVTEKQMQALFGEGLHPDADAQVAAAVARGVSPAQAVKDARLGRRFPVFKEAQGDEYPQRLAAAYAAFAAEHDRSPEAGEERDALRWQVATEIVTERSDGREPAAGDVAHYLATRGAEQRAAVAGYDLVFTPVKSVSTLWALADDATREQISQAHAAAWHGALEWIQSEGAYTRVGAGGVGQIDITGLVAAAFDHLDSRTGDPNLHTHVAVSTKVQGVDGQWRSLDGRVLHALGVAASERYNSLIEEELIARLGVGFVAEGREGKRPVREIAGVSAEVRAAFSQRRDQVEKEYQSLLAAYRTQHGREAPRAVQFKLAQQATLATRQAKEGGVGLAQRLPQWRATAERVLGGRSGVEQMVAAALSGAPELRAEATAVAVESIDELAQTVLAGLARHRSTWNRWHLQAEAERVVRASRRVVDAPAHVTARAVVAAVVDRAQATSIRLTPEELNTPTSEVLRRADGESIYRVHGSEVFTSATVLAAEERLLSAAQSTGGLRVDEATFAAALAQVETTKDRTLNAGQRGLASHFATSGHRVAAGIGPAGTGKTTAMSAFARAAEAAGGRVIGLAPSAAAAAVLGEELEVQADTLHKLLDVHARAAAATGPDGRLPAGTVGEAYELDEHAVLLVDEAGMAGTPELAAVLDLAERYGASVRLLGDPSQLAAVGAGGALRLIDHYVGAAHLEEVHRFLLADGAGVNEQEARASLQLRDGDVAGLDYYITGDRARGGSAEAMTEEVYGAWTADMAAGDSAIMVAATNDVVVDLNARARRDRVIAGVVERAGVTLHDGGTAGAGDVIVTRRNDRRLRTGASDFVKNGDLWRVTRRHHDGSLSVTHRETKARVRLPAAYVAEWVELGYAATVHRVQGMTVDAGHVLVDESMTRNHLYTGATRGRYMNRLYTVTEAVLDVDLHHQPDPTRAVRQALERVLANVDEAPAALQAMVTEWDQAHSLAQLVPSYEDAYERLLEPAAHERLDHIVRQVLPDPAAAAVLADPAYPQLCARLLEVERTEHRDVATALAEAIASDSRPIEQAKWPARALRARLGEPAATHGSRLPDWITQPPEIDPDPTTTPPTPAHPGSLDAVDERGEAPARVDDDPLVSLTDEASPSAAAPAPAVRDRAVAIAGESWRWWQQQTEGSWAGEYLTRRGLAGACEHGYAPASWDALSKHLRDLGYRDEDMIAAGVAARTRDGRTIDLFRDRLVMPIRDHDGVIVGFTARANPSVVDERNPKYLNTPERDTFHKRQVLHGWSTEAAARLAGGARAVFVEGPLDVAAVASLQREDLVPLAPCGTALTEEQLDLVRTASGDLGRAVLLFDSDPSGREATVRAWERLTPREAASAAGARLPGVKDPGELLETGRAEELDRALRYPGPLTYDVIDHVVDTNTHGDVTPERAVALARRLADALTRLPEDPDTDEYLTAVLSRHLAEETVREILAEARTPVPSMAGDASTADAPTRQVAPRAPFVDGDVQAWLERQVDLISDRLDALVADVEGPTPPAWTRRLYRPPADARTLAVWRASVRDVAAYRDRYAITGTDPLGPGPEGGAGVQERAYRIAAAALTRVVPPPTAERSTDDSELDALRRRRELARIQAARAAEAAHRANELTAPASPAQPLISPPDSQPSGPGMRI</sequence>
<dbReference type="PROSITE" id="PS50880">
    <property type="entry name" value="TOPRIM"/>
    <property type="match status" value="1"/>
</dbReference>
<dbReference type="InterPro" id="IPR003593">
    <property type="entry name" value="AAA+_ATPase"/>
</dbReference>
<feature type="compositionally biased region" description="Basic and acidic residues" evidence="1">
    <location>
        <begin position="1144"/>
        <end position="1156"/>
    </location>
</feature>
<protein>
    <recommendedName>
        <fullName evidence="2">Toprim domain-containing protein</fullName>
    </recommendedName>
</protein>
<dbReference type="Gene3D" id="3.40.1360.10">
    <property type="match status" value="1"/>
</dbReference>
<dbReference type="SMART" id="SM00493">
    <property type="entry name" value="TOPRIM"/>
    <property type="match status" value="1"/>
</dbReference>
<feature type="region of interest" description="Disordered" evidence="1">
    <location>
        <begin position="1655"/>
        <end position="1693"/>
    </location>
</feature>
<dbReference type="Gene3D" id="3.90.980.10">
    <property type="entry name" value="DNA primase, catalytic core, N-terminal domain"/>
    <property type="match status" value="1"/>
</dbReference>
<dbReference type="Pfam" id="PF08275">
    <property type="entry name" value="DNAG_N"/>
    <property type="match status" value="1"/>
</dbReference>
<keyword evidence="4" id="KW-1185">Reference proteome</keyword>
<dbReference type="PANTHER" id="PTHR30313">
    <property type="entry name" value="DNA PRIMASE"/>
    <property type="match status" value="1"/>
</dbReference>
<dbReference type="GO" id="GO:0005737">
    <property type="term" value="C:cytoplasm"/>
    <property type="evidence" value="ECO:0007669"/>
    <property type="project" value="TreeGrafter"/>
</dbReference>
<accession>A0A5C5B8P8</accession>
<dbReference type="CDD" id="cd03364">
    <property type="entry name" value="TOPRIM_DnaG_primases"/>
    <property type="match status" value="1"/>
</dbReference>
<dbReference type="PANTHER" id="PTHR30313:SF2">
    <property type="entry name" value="DNA PRIMASE"/>
    <property type="match status" value="1"/>
</dbReference>
<dbReference type="SUPFAM" id="SSF55464">
    <property type="entry name" value="Origin of replication-binding domain, RBD-like"/>
    <property type="match status" value="1"/>
</dbReference>
<dbReference type="InterPro" id="IPR037068">
    <property type="entry name" value="DNA_primase_core_N_sf"/>
</dbReference>
<name>A0A5C5B8P8_9MICO</name>
<evidence type="ECO:0000313" key="3">
    <source>
        <dbReference type="EMBL" id="TNU72874.1"/>
    </source>
</evidence>
<proteinExistence type="predicted"/>
<dbReference type="InterPro" id="IPR050219">
    <property type="entry name" value="DnaG_primase"/>
</dbReference>
<dbReference type="Gene3D" id="3.40.50.300">
    <property type="entry name" value="P-loop containing nucleotide triphosphate hydrolases"/>
    <property type="match status" value="2"/>
</dbReference>
<feature type="domain" description="Toprim" evidence="2">
    <location>
        <begin position="1322"/>
        <end position="1407"/>
    </location>
</feature>
<gene>
    <name evidence="3" type="ORF">FH969_14395</name>
</gene>
<dbReference type="NCBIfam" id="NF041492">
    <property type="entry name" value="MobF"/>
    <property type="match status" value="1"/>
</dbReference>
<reference evidence="3 4" key="1">
    <citation type="submission" date="2019-06" db="EMBL/GenBank/DDBJ databases">
        <title>Draft genome sequence of Miniimonas arenae KCTC 19750T isolated from sea sand.</title>
        <authorList>
            <person name="Park S.-J."/>
        </authorList>
    </citation>
    <scope>NUCLEOTIDE SEQUENCE [LARGE SCALE GENOMIC DNA]</scope>
    <source>
        <strain evidence="3 4">KCTC 19750</strain>
    </source>
</reference>
<dbReference type="Proteomes" id="UP000313849">
    <property type="component" value="Unassembled WGS sequence"/>
</dbReference>
<evidence type="ECO:0000256" key="1">
    <source>
        <dbReference type="SAM" id="MobiDB-lite"/>
    </source>
</evidence>
<dbReference type="InterPro" id="IPR034151">
    <property type="entry name" value="TOPRIM_DnaG_bac"/>
</dbReference>
<comment type="caution">
    <text evidence="3">The sequence shown here is derived from an EMBL/GenBank/DDBJ whole genome shotgun (WGS) entry which is preliminary data.</text>
</comment>
<dbReference type="SMART" id="SM00382">
    <property type="entry name" value="AAA"/>
    <property type="match status" value="1"/>
</dbReference>
<dbReference type="OrthoDB" id="4524286at2"/>
<dbReference type="Pfam" id="PF13155">
    <property type="entry name" value="Toprim_2"/>
    <property type="match status" value="1"/>
</dbReference>
<dbReference type="CDD" id="cd18809">
    <property type="entry name" value="SF1_C_RecD"/>
    <property type="match status" value="1"/>
</dbReference>
<dbReference type="SUPFAM" id="SSF56731">
    <property type="entry name" value="DNA primase core"/>
    <property type="match status" value="1"/>
</dbReference>
<dbReference type="Pfam" id="PF08751">
    <property type="entry name" value="TrwC"/>
    <property type="match status" value="1"/>
</dbReference>
<evidence type="ECO:0000259" key="2">
    <source>
        <dbReference type="PROSITE" id="PS50880"/>
    </source>
</evidence>
<dbReference type="InterPro" id="IPR014862">
    <property type="entry name" value="TrwC"/>
</dbReference>
<evidence type="ECO:0000313" key="4">
    <source>
        <dbReference type="Proteomes" id="UP000313849"/>
    </source>
</evidence>
<organism evidence="3 4">
    <name type="scientific">Miniimonas arenae</name>
    <dbReference type="NCBI Taxonomy" id="676201"/>
    <lineage>
        <taxon>Bacteria</taxon>
        <taxon>Bacillati</taxon>
        <taxon>Actinomycetota</taxon>
        <taxon>Actinomycetes</taxon>
        <taxon>Micrococcales</taxon>
        <taxon>Beutenbergiaceae</taxon>
        <taxon>Miniimonas</taxon>
    </lineage>
</organism>
<dbReference type="SUPFAM" id="SSF52540">
    <property type="entry name" value="P-loop containing nucleoside triphosphate hydrolases"/>
    <property type="match status" value="2"/>
</dbReference>
<dbReference type="Pfam" id="PF13604">
    <property type="entry name" value="AAA_30"/>
    <property type="match status" value="1"/>
</dbReference>
<dbReference type="InterPro" id="IPR006171">
    <property type="entry name" value="TOPRIM_dom"/>
</dbReference>
<feature type="region of interest" description="Disordered" evidence="1">
    <location>
        <begin position="1105"/>
        <end position="1174"/>
    </location>
</feature>